<keyword evidence="3" id="KW-0812">Transmembrane</keyword>
<accession>F1L9V7</accession>
<reference evidence="4" key="1">
    <citation type="journal article" date="2011" name="Genome Res.">
        <title>Deep small RNA sequencing from the nematode Ascaris reveals conservation, functional diversification, and novel developmental profiles.</title>
        <authorList>
            <person name="Wang J."/>
            <person name="Czech B."/>
            <person name="Crunk A."/>
            <person name="Wallace A."/>
            <person name="Mitreva M."/>
            <person name="Hannon G.J."/>
            <person name="Davis R.E."/>
        </authorList>
    </citation>
    <scope>NUCLEOTIDE SEQUENCE</scope>
</reference>
<dbReference type="CDD" id="cd05327">
    <property type="entry name" value="retinol-DH_like_SDR_c_like"/>
    <property type="match status" value="1"/>
</dbReference>
<dbReference type="GO" id="GO:0016491">
    <property type="term" value="F:oxidoreductase activity"/>
    <property type="evidence" value="ECO:0007669"/>
    <property type="project" value="UniProtKB-KW"/>
</dbReference>
<dbReference type="SUPFAM" id="SSF51735">
    <property type="entry name" value="NAD(P)-binding Rossmann-fold domains"/>
    <property type="match status" value="1"/>
</dbReference>
<dbReference type="Gene3D" id="3.40.50.720">
    <property type="entry name" value="NAD(P)-binding Rossmann-like Domain"/>
    <property type="match status" value="1"/>
</dbReference>
<dbReference type="Pfam" id="PF00106">
    <property type="entry name" value="adh_short"/>
    <property type="match status" value="1"/>
</dbReference>
<evidence type="ECO:0000256" key="2">
    <source>
        <dbReference type="RuleBase" id="RU000363"/>
    </source>
</evidence>
<comment type="similarity">
    <text evidence="2">Belongs to the short-chain dehydrogenases/reductases (SDR) family.</text>
</comment>
<feature type="transmembrane region" description="Helical" evidence="3">
    <location>
        <begin position="6"/>
        <end position="27"/>
    </location>
</feature>
<name>F1L9V7_ASCSU</name>
<dbReference type="AlphaFoldDB" id="F1L9V7"/>
<keyword evidence="1" id="KW-0560">Oxidoreductase</keyword>
<evidence type="ECO:0000256" key="3">
    <source>
        <dbReference type="SAM" id="Phobius"/>
    </source>
</evidence>
<proteinExistence type="evidence at transcript level"/>
<dbReference type="PRINTS" id="PR00080">
    <property type="entry name" value="SDRFAMILY"/>
</dbReference>
<dbReference type="PANTHER" id="PTHR43157:SF31">
    <property type="entry name" value="PHOSPHATIDYLINOSITOL-GLYCAN BIOSYNTHESIS CLASS F PROTEIN"/>
    <property type="match status" value="1"/>
</dbReference>
<dbReference type="InterPro" id="IPR036291">
    <property type="entry name" value="NAD(P)-bd_dom_sf"/>
</dbReference>
<organism evidence="4">
    <name type="scientific">Ascaris suum</name>
    <name type="common">Pig roundworm</name>
    <name type="synonym">Ascaris lumbricoides</name>
    <dbReference type="NCBI Taxonomy" id="6253"/>
    <lineage>
        <taxon>Eukaryota</taxon>
        <taxon>Metazoa</taxon>
        <taxon>Ecdysozoa</taxon>
        <taxon>Nematoda</taxon>
        <taxon>Chromadorea</taxon>
        <taxon>Rhabditida</taxon>
        <taxon>Spirurina</taxon>
        <taxon>Ascaridomorpha</taxon>
        <taxon>Ascaridoidea</taxon>
        <taxon>Ascarididae</taxon>
        <taxon>Ascaris</taxon>
    </lineage>
</organism>
<dbReference type="InterPro" id="IPR002347">
    <property type="entry name" value="SDR_fam"/>
</dbReference>
<keyword evidence="3" id="KW-1133">Transmembrane helix</keyword>
<dbReference type="EMBL" id="JI174936">
    <property type="protein sequence ID" value="ADY46911.1"/>
    <property type="molecule type" value="mRNA"/>
</dbReference>
<keyword evidence="3" id="KW-0472">Membrane</keyword>
<dbReference type="PANTHER" id="PTHR43157">
    <property type="entry name" value="PHOSPHATIDYLINOSITOL-GLYCAN BIOSYNTHESIS CLASS F PROTEIN-RELATED"/>
    <property type="match status" value="1"/>
</dbReference>
<dbReference type="PRINTS" id="PR00081">
    <property type="entry name" value="GDHRDH"/>
</dbReference>
<sequence>MMDDFLFGIFPGLLVSAPIFICAAFLLRKYFKGAQFDEPVDASGKVAIVTGASSGIGKQVARGLNLRGAKVYMLCRNREKALCAIEQLVESGCDRSRLLLLCADLSSFASIRAFADSFIKAEDRLDILVNNAGVFALPSFQKTIDGYETTFQCNYLGHFLLTELLMESLCASGHGRIVNVSSMMHSSADSIAEDVVNNPNFYSRFHTYNRSKLANVMHVRALTTLWRESGENRVTANACHPGAVHTNILQYTFIGHEPWRTLLKPIFAFFFKTDEDGAQTPLYLALSKHLEGISGEYFSNCAKASMASLAKDDKQCKYLYEYSKKAVIQHIK</sequence>
<protein>
    <submittedName>
        <fullName evidence="4">Retinol dehydrogenase 12</fullName>
    </submittedName>
</protein>
<evidence type="ECO:0000256" key="1">
    <source>
        <dbReference type="ARBA" id="ARBA00023002"/>
    </source>
</evidence>
<evidence type="ECO:0000313" key="4">
    <source>
        <dbReference type="EMBL" id="ADY46911.1"/>
    </source>
</evidence>